<name>A0A518N2I1_9GAMM</name>
<evidence type="ECO:0000313" key="2">
    <source>
        <dbReference type="Proteomes" id="UP000316584"/>
    </source>
</evidence>
<dbReference type="RefSeq" id="WP_144890453.1">
    <property type="nucleotide sequence ID" value="NZ_CP042218.1"/>
</dbReference>
<dbReference type="AlphaFoldDB" id="A0A518N2I1"/>
<evidence type="ECO:0000313" key="1">
    <source>
        <dbReference type="EMBL" id="QDW66097.1"/>
    </source>
</evidence>
<dbReference type="EMBL" id="CP042218">
    <property type="protein sequence ID" value="QDW66097.1"/>
    <property type="molecule type" value="Genomic_DNA"/>
</dbReference>
<dbReference type="Proteomes" id="UP000316584">
    <property type="component" value="Chromosome"/>
</dbReference>
<keyword evidence="2" id="KW-1185">Reference proteome</keyword>
<dbReference type="OrthoDB" id="5976131at2"/>
<gene>
    <name evidence="1" type="ORF">FPZ22_03660</name>
</gene>
<organism evidence="1 2">
    <name type="scientific">Luteimonas granuli</name>
    <dbReference type="NCBI Taxonomy" id="1176533"/>
    <lineage>
        <taxon>Bacteria</taxon>
        <taxon>Pseudomonadati</taxon>
        <taxon>Pseudomonadota</taxon>
        <taxon>Gammaproteobacteria</taxon>
        <taxon>Lysobacterales</taxon>
        <taxon>Lysobacteraceae</taxon>
        <taxon>Luteimonas</taxon>
    </lineage>
</organism>
<accession>A0A518N2I1</accession>
<proteinExistence type="predicted"/>
<reference evidence="1 2" key="1">
    <citation type="submission" date="2019-07" db="EMBL/GenBank/DDBJ databases">
        <title>Full genome sequence of Luteimonas sp. Gr-4.</title>
        <authorList>
            <person name="Im W.-T."/>
        </authorList>
    </citation>
    <scope>NUCLEOTIDE SEQUENCE [LARGE SCALE GENOMIC DNA]</scope>
    <source>
        <strain evidence="1 2">Gr-4</strain>
    </source>
</reference>
<sequence length="67" mass="7422">MTADEPLDFAALERLQLQQWVALSTAAKVDFFEEMIQLAYSSGALRPEQLALRDKASPPSGDHHDPP</sequence>
<dbReference type="KEGG" id="lug:FPZ22_03660"/>
<protein>
    <submittedName>
        <fullName evidence="1">Uncharacterized protein</fullName>
    </submittedName>
</protein>